<dbReference type="Proteomes" id="UP000681967">
    <property type="component" value="Unassembled WGS sequence"/>
</dbReference>
<evidence type="ECO:0000313" key="3">
    <source>
        <dbReference type="EMBL" id="CAF4862894.1"/>
    </source>
</evidence>
<organism evidence="3 4">
    <name type="scientific">Rotaria magnacalcarata</name>
    <dbReference type="NCBI Taxonomy" id="392030"/>
    <lineage>
        <taxon>Eukaryota</taxon>
        <taxon>Metazoa</taxon>
        <taxon>Spiralia</taxon>
        <taxon>Gnathifera</taxon>
        <taxon>Rotifera</taxon>
        <taxon>Eurotatoria</taxon>
        <taxon>Bdelloidea</taxon>
        <taxon>Philodinida</taxon>
        <taxon>Philodinidae</taxon>
        <taxon>Rotaria</taxon>
    </lineage>
</organism>
<evidence type="ECO:0000313" key="4">
    <source>
        <dbReference type="Proteomes" id="UP000681720"/>
    </source>
</evidence>
<dbReference type="AlphaFoldDB" id="A0A8S3C0N2"/>
<dbReference type="EMBL" id="CAJOBJ010165489">
    <property type="protein sequence ID" value="CAF4862894.1"/>
    <property type="molecule type" value="Genomic_DNA"/>
</dbReference>
<feature type="non-terminal residue" evidence="3">
    <location>
        <position position="40"/>
    </location>
</feature>
<name>A0A8S3C0N2_9BILA</name>
<evidence type="ECO:0000313" key="2">
    <source>
        <dbReference type="EMBL" id="CAF4439918.1"/>
    </source>
</evidence>
<comment type="caution">
    <text evidence="3">The sequence shown here is derived from an EMBL/GenBank/DDBJ whole genome shotgun (WGS) entry which is preliminary data.</text>
</comment>
<evidence type="ECO:0000256" key="1">
    <source>
        <dbReference type="SAM" id="MobiDB-lite"/>
    </source>
</evidence>
<feature type="region of interest" description="Disordered" evidence="1">
    <location>
        <begin position="1"/>
        <end position="40"/>
    </location>
</feature>
<protein>
    <submittedName>
        <fullName evidence="3">Uncharacterized protein</fullName>
    </submittedName>
</protein>
<sequence>MALSSQAIMEENEFVEETPVKEEDETSDMLPADIMAREIQ</sequence>
<feature type="compositionally biased region" description="Acidic residues" evidence="1">
    <location>
        <begin position="10"/>
        <end position="27"/>
    </location>
</feature>
<accession>A0A8S3C0N2</accession>
<gene>
    <name evidence="2" type="ORF">BYL167_LOCUS33272</name>
    <name evidence="3" type="ORF">GIL414_LOCUS49977</name>
</gene>
<proteinExistence type="predicted"/>
<dbReference type="Proteomes" id="UP000681720">
    <property type="component" value="Unassembled WGS sequence"/>
</dbReference>
<reference evidence="3" key="1">
    <citation type="submission" date="2021-02" db="EMBL/GenBank/DDBJ databases">
        <authorList>
            <person name="Nowell W R."/>
        </authorList>
    </citation>
    <scope>NUCLEOTIDE SEQUENCE</scope>
</reference>
<dbReference type="EMBL" id="CAJOBH010064111">
    <property type="protein sequence ID" value="CAF4439918.1"/>
    <property type="molecule type" value="Genomic_DNA"/>
</dbReference>